<dbReference type="InterPro" id="IPR005320">
    <property type="entry name" value="Peptidase_S51"/>
</dbReference>
<gene>
    <name evidence="6" type="ORF">LSP00402_LOCUS18458</name>
</gene>
<dbReference type="GO" id="GO:0006508">
    <property type="term" value="P:proteolysis"/>
    <property type="evidence" value="ECO:0007669"/>
    <property type="project" value="UniProtKB-KW"/>
</dbReference>
<name>A0A7S2TZL1_9EUKA</name>
<comment type="similarity">
    <text evidence="1">Belongs to the peptidase S51 family.</text>
</comment>
<evidence type="ECO:0000313" key="6">
    <source>
        <dbReference type="EMBL" id="CAD9774465.1"/>
    </source>
</evidence>
<dbReference type="AlphaFoldDB" id="A0A7S2TZL1"/>
<evidence type="ECO:0000256" key="5">
    <source>
        <dbReference type="SAM" id="MobiDB-lite"/>
    </source>
</evidence>
<dbReference type="PANTHER" id="PTHR20842">
    <property type="entry name" value="PROTEASE S51 ALPHA-ASPARTYL DIPEPTIDASE"/>
    <property type="match status" value="1"/>
</dbReference>
<dbReference type="InterPro" id="IPR029062">
    <property type="entry name" value="Class_I_gatase-like"/>
</dbReference>
<accession>A0A7S2TZL1</accession>
<dbReference type="GO" id="GO:0008236">
    <property type="term" value="F:serine-type peptidase activity"/>
    <property type="evidence" value="ECO:0007669"/>
    <property type="project" value="UniProtKB-KW"/>
</dbReference>
<organism evidence="6">
    <name type="scientific">Lotharella oceanica</name>
    <dbReference type="NCBI Taxonomy" id="641309"/>
    <lineage>
        <taxon>Eukaryota</taxon>
        <taxon>Sar</taxon>
        <taxon>Rhizaria</taxon>
        <taxon>Cercozoa</taxon>
        <taxon>Chlorarachniophyceae</taxon>
        <taxon>Lotharella</taxon>
    </lineage>
</organism>
<evidence type="ECO:0000256" key="3">
    <source>
        <dbReference type="ARBA" id="ARBA00022801"/>
    </source>
</evidence>
<evidence type="ECO:0000256" key="4">
    <source>
        <dbReference type="ARBA" id="ARBA00022825"/>
    </source>
</evidence>
<evidence type="ECO:0000256" key="1">
    <source>
        <dbReference type="ARBA" id="ARBA00006534"/>
    </source>
</evidence>
<dbReference type="PANTHER" id="PTHR20842:SF0">
    <property type="entry name" value="ALPHA-ASPARTYL DIPEPTIDASE"/>
    <property type="match status" value="1"/>
</dbReference>
<keyword evidence="4" id="KW-0720">Serine protease</keyword>
<protein>
    <recommendedName>
        <fullName evidence="7">Peptidase E</fullName>
    </recommendedName>
</protein>
<dbReference type="Gene3D" id="3.40.50.880">
    <property type="match status" value="1"/>
</dbReference>
<feature type="region of interest" description="Disordered" evidence="5">
    <location>
        <begin position="254"/>
        <end position="302"/>
    </location>
</feature>
<reference evidence="6" key="1">
    <citation type="submission" date="2021-01" db="EMBL/GenBank/DDBJ databases">
        <authorList>
            <person name="Corre E."/>
            <person name="Pelletier E."/>
            <person name="Niang G."/>
            <person name="Scheremetjew M."/>
            <person name="Finn R."/>
            <person name="Kale V."/>
            <person name="Holt S."/>
            <person name="Cochrane G."/>
            <person name="Meng A."/>
            <person name="Brown T."/>
            <person name="Cohen L."/>
        </authorList>
    </citation>
    <scope>NUCLEOTIDE SEQUENCE</scope>
    <source>
        <strain evidence="6">CCMP622</strain>
    </source>
</reference>
<dbReference type="Pfam" id="PF03575">
    <property type="entry name" value="Peptidase_S51"/>
    <property type="match status" value="1"/>
</dbReference>
<feature type="compositionally biased region" description="Basic and acidic residues" evidence="5">
    <location>
        <begin position="280"/>
        <end position="295"/>
    </location>
</feature>
<keyword evidence="3" id="KW-0378">Hydrolase</keyword>
<evidence type="ECO:0000256" key="2">
    <source>
        <dbReference type="ARBA" id="ARBA00022670"/>
    </source>
</evidence>
<dbReference type="SUPFAM" id="SSF52317">
    <property type="entry name" value="Class I glutamine amidotransferase-like"/>
    <property type="match status" value="1"/>
</dbReference>
<dbReference type="EMBL" id="HBHP01029957">
    <property type="protein sequence ID" value="CAD9774465.1"/>
    <property type="molecule type" value="Transcribed_RNA"/>
</dbReference>
<evidence type="ECO:0008006" key="7">
    <source>
        <dbReference type="Google" id="ProtNLM"/>
    </source>
</evidence>
<keyword evidence="2" id="KW-0645">Protease</keyword>
<proteinExistence type="inferred from homology"/>
<sequence>MQKTMQTPKTRRPSTLILAGTGKRNKATFKALEPILTPSKRKKRIIYVVTAALKTHYARNSRHSTDEDAKQRIRKKSLLLRKRFHCTVEIVDLAEPDVDIAQRLDGADVIFVEGGNTYYLRHHMRKSGFDQIVKQKISEGVTYVGCSAGAIVTGQGIGPAIWKGNDSSSAVDEKVDWEDPEMQKGLGLLPGRFVFPHYSEKYQSMVRKKRNEGKKIVTIPDEGVEVFTTAMDGSSMGLYAQEKDGDAEVHAVRDFKHRRRKGDPPKFTNRSSETHRRRSSTSDEKKLGKAKLGESKHRRRRRKSITVAIECRHNPQAIQPLLLQRSRSTAELKEDRKSNGVTLLVSPRRWTQGVRQSY</sequence>